<keyword evidence="2" id="KW-1185">Reference proteome</keyword>
<evidence type="ECO:0000313" key="2">
    <source>
        <dbReference type="Proteomes" id="UP001627154"/>
    </source>
</evidence>
<gene>
    <name evidence="1" type="ORF">TKK_013331</name>
</gene>
<reference evidence="1 2" key="1">
    <citation type="journal article" date="2024" name="bioRxiv">
        <title>A reference genome for Trichogramma kaykai: A tiny desert-dwelling parasitoid wasp with competing sex-ratio distorters.</title>
        <authorList>
            <person name="Culotta J."/>
            <person name="Lindsey A.R."/>
        </authorList>
    </citation>
    <scope>NUCLEOTIDE SEQUENCE [LARGE SCALE GENOMIC DNA]</scope>
    <source>
        <strain evidence="1 2">KSX58</strain>
    </source>
</reference>
<dbReference type="EMBL" id="JBJJXI010000107">
    <property type="protein sequence ID" value="KAL3392001.1"/>
    <property type="molecule type" value="Genomic_DNA"/>
</dbReference>
<organism evidence="1 2">
    <name type="scientific">Trichogramma kaykai</name>
    <dbReference type="NCBI Taxonomy" id="54128"/>
    <lineage>
        <taxon>Eukaryota</taxon>
        <taxon>Metazoa</taxon>
        <taxon>Ecdysozoa</taxon>
        <taxon>Arthropoda</taxon>
        <taxon>Hexapoda</taxon>
        <taxon>Insecta</taxon>
        <taxon>Pterygota</taxon>
        <taxon>Neoptera</taxon>
        <taxon>Endopterygota</taxon>
        <taxon>Hymenoptera</taxon>
        <taxon>Apocrita</taxon>
        <taxon>Proctotrupomorpha</taxon>
        <taxon>Chalcidoidea</taxon>
        <taxon>Trichogrammatidae</taxon>
        <taxon>Trichogramma</taxon>
    </lineage>
</organism>
<dbReference type="AlphaFoldDB" id="A0ABD2WGD9"/>
<evidence type="ECO:0000313" key="1">
    <source>
        <dbReference type="EMBL" id="KAL3392001.1"/>
    </source>
</evidence>
<proteinExistence type="predicted"/>
<accession>A0ABD2WGD9</accession>
<sequence>MVNCVRRNDDGRRVQCDSSIGASSSLRARTLYTLCTCTAAREAESLVHTGSRHSSLSLSLSLSLRPRRIPRIPQILRRVSRNASREAPIDPRAIIVRENRPIETGRRRRLSFRNDPWIRLCARAESDARNKGIKGPL</sequence>
<name>A0ABD2WGD9_9HYME</name>
<protein>
    <submittedName>
        <fullName evidence="1">Uncharacterized protein</fullName>
    </submittedName>
</protein>
<dbReference type="Proteomes" id="UP001627154">
    <property type="component" value="Unassembled WGS sequence"/>
</dbReference>
<comment type="caution">
    <text evidence="1">The sequence shown here is derived from an EMBL/GenBank/DDBJ whole genome shotgun (WGS) entry which is preliminary data.</text>
</comment>